<dbReference type="AlphaFoldDB" id="A0A382VFL6"/>
<accession>A0A382VFL6</accession>
<name>A0A382VFL6_9ZZZZ</name>
<evidence type="ECO:0000313" key="1">
    <source>
        <dbReference type="EMBL" id="SVD45267.1"/>
    </source>
</evidence>
<dbReference type="EMBL" id="UINC01151577">
    <property type="protein sequence ID" value="SVD45267.1"/>
    <property type="molecule type" value="Genomic_DNA"/>
</dbReference>
<proteinExistence type="predicted"/>
<sequence>MPPTYWLNYHFTKLQLPPEPQIEVKRWGLKVNVTKRTVNGEH</sequence>
<reference evidence="1" key="1">
    <citation type="submission" date="2018-05" db="EMBL/GenBank/DDBJ databases">
        <authorList>
            <person name="Lanie J.A."/>
            <person name="Ng W.-L."/>
            <person name="Kazmierczak K.M."/>
            <person name="Andrzejewski T.M."/>
            <person name="Davidsen T.M."/>
            <person name="Wayne K.J."/>
            <person name="Tettelin H."/>
            <person name="Glass J.I."/>
            <person name="Rusch D."/>
            <person name="Podicherti R."/>
            <person name="Tsui H.-C.T."/>
            <person name="Winkler M.E."/>
        </authorList>
    </citation>
    <scope>NUCLEOTIDE SEQUENCE</scope>
</reference>
<gene>
    <name evidence="1" type="ORF">METZ01_LOCUS398121</name>
</gene>
<protein>
    <submittedName>
        <fullName evidence="1">Uncharacterized protein</fullName>
    </submittedName>
</protein>
<feature type="non-terminal residue" evidence="1">
    <location>
        <position position="42"/>
    </location>
</feature>
<organism evidence="1">
    <name type="scientific">marine metagenome</name>
    <dbReference type="NCBI Taxonomy" id="408172"/>
    <lineage>
        <taxon>unclassified sequences</taxon>
        <taxon>metagenomes</taxon>
        <taxon>ecological metagenomes</taxon>
    </lineage>
</organism>